<dbReference type="InterPro" id="IPR013154">
    <property type="entry name" value="ADH-like_N"/>
</dbReference>
<evidence type="ECO:0000256" key="5">
    <source>
        <dbReference type="ARBA" id="ARBA00023002"/>
    </source>
</evidence>
<evidence type="ECO:0000259" key="7">
    <source>
        <dbReference type="SMART" id="SM00829"/>
    </source>
</evidence>
<dbReference type="PROSITE" id="PS00059">
    <property type="entry name" value="ADH_ZINC"/>
    <property type="match status" value="1"/>
</dbReference>
<evidence type="ECO:0000256" key="3">
    <source>
        <dbReference type="ARBA" id="ARBA00022723"/>
    </source>
</evidence>
<protein>
    <submittedName>
        <fullName evidence="8">Galactitol-1-phosphate 5-dehydrogenase</fullName>
    </submittedName>
</protein>
<keyword evidence="4 6" id="KW-0862">Zinc</keyword>
<dbReference type="RefSeq" id="WP_221857983.1">
    <property type="nucleotide sequence ID" value="NZ_BAAAYV010000006.1"/>
</dbReference>
<dbReference type="Pfam" id="PF00107">
    <property type="entry name" value="ADH_zinc_N"/>
    <property type="match status" value="1"/>
</dbReference>
<dbReference type="Pfam" id="PF08240">
    <property type="entry name" value="ADH_N"/>
    <property type="match status" value="1"/>
</dbReference>
<gene>
    <name evidence="8" type="ORF">GCM10022202_17050</name>
</gene>
<dbReference type="Gene3D" id="3.90.180.10">
    <property type="entry name" value="Medium-chain alcohol dehydrogenases, catalytic domain"/>
    <property type="match status" value="1"/>
</dbReference>
<keyword evidence="5" id="KW-0560">Oxidoreductase</keyword>
<dbReference type="PANTHER" id="PTHR43161">
    <property type="entry name" value="SORBITOL DEHYDROGENASE"/>
    <property type="match status" value="1"/>
</dbReference>
<reference evidence="9" key="1">
    <citation type="journal article" date="2019" name="Int. J. Syst. Evol. Microbiol.">
        <title>The Global Catalogue of Microorganisms (GCM) 10K type strain sequencing project: providing services to taxonomists for standard genome sequencing and annotation.</title>
        <authorList>
            <consortium name="The Broad Institute Genomics Platform"/>
            <consortium name="The Broad Institute Genome Sequencing Center for Infectious Disease"/>
            <person name="Wu L."/>
            <person name="Ma J."/>
        </authorList>
    </citation>
    <scope>NUCLEOTIDE SEQUENCE [LARGE SCALE GENOMIC DNA]</scope>
    <source>
        <strain evidence="9">JCM 16546</strain>
    </source>
</reference>
<dbReference type="InterPro" id="IPR020843">
    <property type="entry name" value="ER"/>
</dbReference>
<dbReference type="SUPFAM" id="SSF50129">
    <property type="entry name" value="GroES-like"/>
    <property type="match status" value="1"/>
</dbReference>
<dbReference type="InterPro" id="IPR013149">
    <property type="entry name" value="ADH-like_C"/>
</dbReference>
<dbReference type="Gene3D" id="3.40.50.720">
    <property type="entry name" value="NAD(P)-binding Rossmann-like Domain"/>
    <property type="match status" value="1"/>
</dbReference>
<evidence type="ECO:0000313" key="9">
    <source>
        <dbReference type="Proteomes" id="UP001410795"/>
    </source>
</evidence>
<organism evidence="8 9">
    <name type="scientific">Microbacterium marinilacus</name>
    <dbReference type="NCBI Taxonomy" id="415209"/>
    <lineage>
        <taxon>Bacteria</taxon>
        <taxon>Bacillati</taxon>
        <taxon>Actinomycetota</taxon>
        <taxon>Actinomycetes</taxon>
        <taxon>Micrococcales</taxon>
        <taxon>Microbacteriaceae</taxon>
        <taxon>Microbacterium</taxon>
    </lineage>
</organism>
<evidence type="ECO:0000256" key="2">
    <source>
        <dbReference type="ARBA" id="ARBA00008072"/>
    </source>
</evidence>
<evidence type="ECO:0000256" key="1">
    <source>
        <dbReference type="ARBA" id="ARBA00001947"/>
    </source>
</evidence>
<evidence type="ECO:0000313" key="8">
    <source>
        <dbReference type="EMBL" id="GAA3657320.1"/>
    </source>
</evidence>
<comment type="caution">
    <text evidence="8">The sequence shown here is derived from an EMBL/GenBank/DDBJ whole genome shotgun (WGS) entry which is preliminary data.</text>
</comment>
<comment type="cofactor">
    <cofactor evidence="1 6">
        <name>Zn(2+)</name>
        <dbReference type="ChEBI" id="CHEBI:29105"/>
    </cofactor>
</comment>
<evidence type="ECO:0000256" key="6">
    <source>
        <dbReference type="RuleBase" id="RU361277"/>
    </source>
</evidence>
<dbReference type="InterPro" id="IPR036291">
    <property type="entry name" value="NAD(P)-bd_dom_sf"/>
</dbReference>
<dbReference type="Proteomes" id="UP001410795">
    <property type="component" value="Unassembled WGS sequence"/>
</dbReference>
<dbReference type="InterPro" id="IPR002328">
    <property type="entry name" value="ADH_Zn_CS"/>
</dbReference>
<dbReference type="PANTHER" id="PTHR43161:SF9">
    <property type="entry name" value="SORBITOL DEHYDROGENASE"/>
    <property type="match status" value="1"/>
</dbReference>
<dbReference type="SMART" id="SM00829">
    <property type="entry name" value="PKS_ER"/>
    <property type="match status" value="1"/>
</dbReference>
<accession>A0ABP7BFS6</accession>
<name>A0ABP7BFS6_9MICO</name>
<proteinExistence type="inferred from homology"/>
<keyword evidence="3 6" id="KW-0479">Metal-binding</keyword>
<sequence>MRALVLDRIGHLEVAELTATEPGPGEVQIRIAATGICGSDVHGYTGENGRRHPGQVMGHESSGVVSAVGAGVAEVAVGDPVTFNPVVVPDDDVTEFAGREQMSPRKRVVGVDPSWVSSFAELVVVPARNVVPLSRDLPIERGALIEPLAVAVHAVRRAGVQRGHRVLVVGGGPIGQSAVLALRMAGAGAIVVSEVDRARRELVARLGADTVDASAAGAVEEAQRLAGGQFDVAIDAVGIEPTIAAALRATAIGGTVCLVGMGAPRLVLDAFLVSTEERTVVGSFTYSAADFRDAAEWIARAGDSVDALITEQVPLADAPDAFERLARGGAVAGKIIVRLDA</sequence>
<evidence type="ECO:0000256" key="4">
    <source>
        <dbReference type="ARBA" id="ARBA00022833"/>
    </source>
</evidence>
<feature type="domain" description="Enoyl reductase (ER)" evidence="7">
    <location>
        <begin position="7"/>
        <end position="337"/>
    </location>
</feature>
<keyword evidence="9" id="KW-1185">Reference proteome</keyword>
<dbReference type="SUPFAM" id="SSF51735">
    <property type="entry name" value="NAD(P)-binding Rossmann-fold domains"/>
    <property type="match status" value="1"/>
</dbReference>
<dbReference type="EMBL" id="BAAAYV010000006">
    <property type="protein sequence ID" value="GAA3657320.1"/>
    <property type="molecule type" value="Genomic_DNA"/>
</dbReference>
<dbReference type="InterPro" id="IPR011032">
    <property type="entry name" value="GroES-like_sf"/>
</dbReference>
<comment type="similarity">
    <text evidence="2 6">Belongs to the zinc-containing alcohol dehydrogenase family.</text>
</comment>